<sequence>MSVAPLRLVPEDPRFTTGSERQVWTRLRNSLPSGAVLLANFRITDEAKDHECDLVVLMPEVGVVVIEVKGGSVWCDEEGWHQTLTSGHVRRIDPVSQARDSKYALRTYVEADPRWKHSSRSRVVWAHALVAPFSDFADDFETPDCPRWTVHGRGDLEDLAGRLWDTARMQVTNNRAPTYDDVQLIAEILAGRSFGARDVNAEAEDRAVQADRLTEEQALILGVTRLLHRVEVRGGAGSGKTVLALAQARELSRGRGERKPQRVALLCYSIGLAEYFKRVVDNWPRKHRPAFVGTFAELGRSWGAPDGDRTDSDFWEVELPATMAELADHLEAKDRFDSIVVDEAQDFAVSWWSPLLGALYDDEEGGLYIYSDENQRIFARFGRPPVPLVPLVLDHNLRNTKQIHAAFGPLAPSRMYARGSDGPAVRFVAASADAALGVADDEVERLLDDGWRPENVMLLTTGHRHPVQIERTGPDDDQKAYWRTYWANDDVFYGHVLGCKGLERRAVVLCVNKSTPMERGRERLYVGMSRATDVLVVVGDPDMIREMGGDAVAKQLGI</sequence>
<accession>A0A7G9R9Q8</accession>
<evidence type="ECO:0000259" key="1">
    <source>
        <dbReference type="Pfam" id="PF08378"/>
    </source>
</evidence>
<name>A0A7G9R9Q8_9ACTN</name>
<dbReference type="RefSeq" id="WP_187578175.1">
    <property type="nucleotide sequence ID" value="NZ_CP060713.1"/>
</dbReference>
<dbReference type="InterPro" id="IPR011528">
    <property type="entry name" value="NERD"/>
</dbReference>
<dbReference type="Pfam" id="PF08378">
    <property type="entry name" value="NERD"/>
    <property type="match status" value="1"/>
</dbReference>
<dbReference type="InterPro" id="IPR027417">
    <property type="entry name" value="P-loop_NTPase"/>
</dbReference>
<feature type="domain" description="NERD" evidence="1">
    <location>
        <begin position="19"/>
        <end position="112"/>
    </location>
</feature>
<dbReference type="Proteomes" id="UP000515947">
    <property type="component" value="Chromosome"/>
</dbReference>
<keyword evidence="3" id="KW-1185">Reference proteome</keyword>
<dbReference type="Gene3D" id="3.40.50.300">
    <property type="entry name" value="P-loop containing nucleotide triphosphate hydrolases"/>
    <property type="match status" value="2"/>
</dbReference>
<dbReference type="AlphaFoldDB" id="A0A7G9R9Q8"/>
<dbReference type="KEGG" id="nmes:H9L09_17890"/>
<dbReference type="EMBL" id="CP060713">
    <property type="protein sequence ID" value="QNN52333.1"/>
    <property type="molecule type" value="Genomic_DNA"/>
</dbReference>
<protein>
    <submittedName>
        <fullName evidence="2">NERD domain-containing protein</fullName>
    </submittedName>
</protein>
<organism evidence="2 3">
    <name type="scientific">Nocardioides mesophilus</name>
    <dbReference type="NCBI Taxonomy" id="433659"/>
    <lineage>
        <taxon>Bacteria</taxon>
        <taxon>Bacillati</taxon>
        <taxon>Actinomycetota</taxon>
        <taxon>Actinomycetes</taxon>
        <taxon>Propionibacteriales</taxon>
        <taxon>Nocardioidaceae</taxon>
        <taxon>Nocardioides</taxon>
    </lineage>
</organism>
<evidence type="ECO:0000313" key="3">
    <source>
        <dbReference type="Proteomes" id="UP000515947"/>
    </source>
</evidence>
<dbReference type="SUPFAM" id="SSF52540">
    <property type="entry name" value="P-loop containing nucleoside triphosphate hydrolases"/>
    <property type="match status" value="1"/>
</dbReference>
<evidence type="ECO:0000313" key="2">
    <source>
        <dbReference type="EMBL" id="QNN52333.1"/>
    </source>
</evidence>
<gene>
    <name evidence="2" type="ORF">H9L09_17890</name>
</gene>
<reference evidence="2 3" key="1">
    <citation type="submission" date="2020-08" db="EMBL/GenBank/DDBJ databases">
        <title>Genome sequence of Nocardioides mesophilus KACC 16243T.</title>
        <authorList>
            <person name="Hyun D.-W."/>
            <person name="Bae J.-W."/>
        </authorList>
    </citation>
    <scope>NUCLEOTIDE SEQUENCE [LARGE SCALE GENOMIC DNA]</scope>
    <source>
        <strain evidence="2 3">KACC 16243</strain>
    </source>
</reference>
<proteinExistence type="predicted"/>